<reference evidence="1 2" key="1">
    <citation type="submission" date="2018-04" db="EMBL/GenBank/DDBJ databases">
        <title>Genomic Encyclopedia of Archaeal and Bacterial Type Strains, Phase II (KMG-II): from individual species to whole genera.</title>
        <authorList>
            <person name="Goeker M."/>
        </authorList>
    </citation>
    <scope>NUCLEOTIDE SEQUENCE [LARGE SCALE GENOMIC DNA]</scope>
    <source>
        <strain evidence="1 2">DSM 45787</strain>
    </source>
</reference>
<protein>
    <recommendedName>
        <fullName evidence="3">Neutral/alkaline ceramidase-like enzyme</fullName>
    </recommendedName>
</protein>
<sequence length="397" mass="44757">MRVGMAARRWKSQRGALSGYRPLRYATAEHRPLYVRVTVLENGTGQLYAAILLDGLAVGKQWAERMKGKIQDNGLIHRDHIAITSTHSHSSTIAAFCEEDVMARVFSDVIAAMEPDEESYRVIADALRDALESLDDLAVIRLCSHAVPNIGASRRKPGAFRWLPLQVATFICVEKPPIFWVNFPCHPTVLSRSHTWISPDLHGTAAQQLMERGYLIGGIWNGPAADISTRYTRQESSVWELERFANRLAEQTMDVLNHGRGEVEFHPSTIDVSVSSYSLRPKLPPQEPASDLSLPHDIMEGIRARSKVTLSPFSLEVSTWKIGPWTIHWVPGELPLCSFLKDQRERTRLPTSRWIIGYANDYPGYLLPADDASYESVMTLYDPRDIRRLIADLKETS</sequence>
<evidence type="ECO:0008006" key="3">
    <source>
        <dbReference type="Google" id="ProtNLM"/>
    </source>
</evidence>
<dbReference type="RefSeq" id="WP_108025494.1">
    <property type="nucleotide sequence ID" value="NZ_QBKR01000024.1"/>
</dbReference>
<dbReference type="Proteomes" id="UP000244240">
    <property type="component" value="Unassembled WGS sequence"/>
</dbReference>
<evidence type="ECO:0000313" key="2">
    <source>
        <dbReference type="Proteomes" id="UP000244240"/>
    </source>
</evidence>
<keyword evidence="2" id="KW-1185">Reference proteome</keyword>
<proteinExistence type="predicted"/>
<dbReference type="EMBL" id="QBKR01000024">
    <property type="protein sequence ID" value="PTX53998.1"/>
    <property type="molecule type" value="Genomic_DNA"/>
</dbReference>
<comment type="caution">
    <text evidence="1">The sequence shown here is derived from an EMBL/GenBank/DDBJ whole genome shotgun (WGS) entry which is preliminary data.</text>
</comment>
<organism evidence="1 2">
    <name type="scientific">Melghirimyces profundicolus</name>
    <dbReference type="NCBI Taxonomy" id="1242148"/>
    <lineage>
        <taxon>Bacteria</taxon>
        <taxon>Bacillati</taxon>
        <taxon>Bacillota</taxon>
        <taxon>Bacilli</taxon>
        <taxon>Bacillales</taxon>
        <taxon>Thermoactinomycetaceae</taxon>
        <taxon>Melghirimyces</taxon>
    </lineage>
</organism>
<evidence type="ECO:0000313" key="1">
    <source>
        <dbReference type="EMBL" id="PTX53998.1"/>
    </source>
</evidence>
<dbReference type="OrthoDB" id="337762at2"/>
<accession>A0A2T6BD47</accession>
<gene>
    <name evidence="1" type="ORF">C8P63_12454</name>
</gene>
<name>A0A2T6BD47_9BACL</name>
<dbReference type="AlphaFoldDB" id="A0A2T6BD47"/>